<evidence type="ECO:0000313" key="10">
    <source>
        <dbReference type="Proteomes" id="UP000697710"/>
    </source>
</evidence>
<gene>
    <name evidence="7" type="primary">msrA</name>
    <name evidence="6" type="synonym">msrB</name>
    <name evidence="9" type="ORF">KC729_07025</name>
</gene>
<organism evidence="9 10">
    <name type="scientific">Eiseniibacteriota bacterium</name>
    <dbReference type="NCBI Taxonomy" id="2212470"/>
    <lineage>
        <taxon>Bacteria</taxon>
        <taxon>Candidatus Eiseniibacteriota</taxon>
    </lineage>
</organism>
<dbReference type="EMBL" id="JAGQHR010000161">
    <property type="protein sequence ID" value="MCA9727417.1"/>
    <property type="molecule type" value="Genomic_DNA"/>
</dbReference>
<dbReference type="NCBIfam" id="TIGR00401">
    <property type="entry name" value="msrA"/>
    <property type="match status" value="1"/>
</dbReference>
<comment type="similarity">
    <text evidence="6">Belongs to the MsrB Met sulfoxide reductase family.</text>
</comment>
<comment type="similarity">
    <text evidence="7">Belongs to the MsrA Met sulfoxide reductase family.</text>
</comment>
<comment type="catalytic activity">
    <reaction evidence="3 7">
        <text>L-methionyl-[protein] + [thioredoxin]-disulfide + H2O = L-methionyl-(S)-S-oxide-[protein] + [thioredoxin]-dithiol</text>
        <dbReference type="Rhea" id="RHEA:14217"/>
        <dbReference type="Rhea" id="RHEA-COMP:10698"/>
        <dbReference type="Rhea" id="RHEA-COMP:10700"/>
        <dbReference type="Rhea" id="RHEA-COMP:12313"/>
        <dbReference type="Rhea" id="RHEA-COMP:12315"/>
        <dbReference type="ChEBI" id="CHEBI:15377"/>
        <dbReference type="ChEBI" id="CHEBI:16044"/>
        <dbReference type="ChEBI" id="CHEBI:29950"/>
        <dbReference type="ChEBI" id="CHEBI:44120"/>
        <dbReference type="ChEBI" id="CHEBI:50058"/>
        <dbReference type="EC" id="1.8.4.11"/>
    </reaction>
</comment>
<evidence type="ECO:0000256" key="1">
    <source>
        <dbReference type="ARBA" id="ARBA00023002"/>
    </source>
</evidence>
<dbReference type="NCBIfam" id="TIGR00357">
    <property type="entry name" value="peptide-methionine (R)-S-oxide reductase MsrB"/>
    <property type="match status" value="1"/>
</dbReference>
<dbReference type="Proteomes" id="UP000697710">
    <property type="component" value="Unassembled WGS sequence"/>
</dbReference>
<proteinExistence type="inferred from homology"/>
<dbReference type="HAMAP" id="MF_01400">
    <property type="entry name" value="MsrB"/>
    <property type="match status" value="1"/>
</dbReference>
<dbReference type="InterPro" id="IPR002579">
    <property type="entry name" value="Met_Sox_Rdtase_MsrB_dom"/>
</dbReference>
<dbReference type="GO" id="GO:0033743">
    <property type="term" value="F:peptide-methionine (R)-S-oxide reductase activity"/>
    <property type="evidence" value="ECO:0007669"/>
    <property type="project" value="UniProtKB-UniRule"/>
</dbReference>
<evidence type="ECO:0000256" key="6">
    <source>
        <dbReference type="HAMAP-Rule" id="MF_01400"/>
    </source>
</evidence>
<accession>A0A956LZE0</accession>
<comment type="caution">
    <text evidence="9">The sequence shown here is derived from an EMBL/GenBank/DDBJ whole genome shotgun (WGS) entry which is preliminary data.</text>
</comment>
<evidence type="ECO:0000256" key="7">
    <source>
        <dbReference type="HAMAP-Rule" id="MF_01401"/>
    </source>
</evidence>
<evidence type="ECO:0000256" key="3">
    <source>
        <dbReference type="ARBA" id="ARBA00047806"/>
    </source>
</evidence>
<dbReference type="AlphaFoldDB" id="A0A956LZE0"/>
<dbReference type="GO" id="GO:0008113">
    <property type="term" value="F:peptide-methionine (S)-S-oxide reductase activity"/>
    <property type="evidence" value="ECO:0007669"/>
    <property type="project" value="UniProtKB-UniRule"/>
</dbReference>
<dbReference type="PANTHER" id="PTHR43774">
    <property type="entry name" value="PEPTIDE METHIONINE SULFOXIDE REDUCTASE"/>
    <property type="match status" value="1"/>
</dbReference>
<comment type="caution">
    <text evidence="6">Lacks conserved residue(s) required for the propagation of feature annotation.</text>
</comment>
<sequence>MVLILGAVVLVAAWIGWGRDGRAVAETGDPVPNPNGTWEKFEKPSDQVLQEHLTSMQYDVTQHEGTEPPFHNPYWDNHEPGIYVDVVSGEPLFSSLDKFDSGTGWPSFTKPLLKENVVEHEDRTLGMRRVEVRSKRADSHLGHVFEDGPKPTGLRFCINSAALRFIPASELVSAGYPEYAKLFGIDAGMDAPSKPSGDANAKKSDDAMHGEMMDAKAKMGMSAGDPGSTMEGAGTETAILAGGCFWGMEDLIRDIPGVIDTQVGYTGGHVADATYGDVHTGKSGHAEAVKVTFDPDRLRYEELLGWFFRMHDPTTKNRQGNDRGTQYRSAIFYTSEAQKETAERVKKEVNESGKWKNEVVTEIDAAGPFYDAEDYHQDYLVKNPNGYTCHYIRD</sequence>
<evidence type="ECO:0000256" key="4">
    <source>
        <dbReference type="ARBA" id="ARBA00048488"/>
    </source>
</evidence>
<dbReference type="EC" id="1.8.4.11" evidence="7"/>
<evidence type="ECO:0000256" key="2">
    <source>
        <dbReference type="ARBA" id="ARBA00023268"/>
    </source>
</evidence>
<reference evidence="9" key="1">
    <citation type="submission" date="2020-04" db="EMBL/GenBank/DDBJ databases">
        <authorList>
            <person name="Zhang T."/>
        </authorList>
    </citation>
    <scope>NUCLEOTIDE SEQUENCE</scope>
    <source>
        <strain evidence="9">HKST-UBA01</strain>
    </source>
</reference>
<dbReference type="SUPFAM" id="SSF51316">
    <property type="entry name" value="Mss4-like"/>
    <property type="match status" value="1"/>
</dbReference>
<dbReference type="Gene3D" id="3.30.1060.10">
    <property type="entry name" value="Peptide methionine sulphoxide reductase MsrA"/>
    <property type="match status" value="1"/>
</dbReference>
<dbReference type="FunFam" id="2.170.150.20:FF:000003">
    <property type="entry name" value="Peptide methionine sulfoxide reductase MsrB"/>
    <property type="match status" value="1"/>
</dbReference>
<dbReference type="NCBIfam" id="NF004042">
    <property type="entry name" value="PRK05550.1"/>
    <property type="match status" value="1"/>
</dbReference>
<keyword evidence="2" id="KW-0511">Multifunctional enzyme</keyword>
<evidence type="ECO:0000313" key="9">
    <source>
        <dbReference type="EMBL" id="MCA9727417.1"/>
    </source>
</evidence>
<dbReference type="InterPro" id="IPR036509">
    <property type="entry name" value="Met_Sox_Rdtase_MsrA_sf"/>
</dbReference>
<feature type="active site" evidence="7">
    <location>
        <position position="244"/>
    </location>
</feature>
<evidence type="ECO:0000256" key="5">
    <source>
        <dbReference type="ARBA" id="ARBA00048782"/>
    </source>
</evidence>
<dbReference type="InterPro" id="IPR011057">
    <property type="entry name" value="Mss4-like_sf"/>
</dbReference>
<dbReference type="Gene3D" id="2.170.150.20">
    <property type="entry name" value="Peptide methionine sulfoxide reductase"/>
    <property type="match status" value="1"/>
</dbReference>
<dbReference type="EC" id="1.8.4.12" evidence="6"/>
<dbReference type="Pfam" id="PF01625">
    <property type="entry name" value="PMSR"/>
    <property type="match status" value="1"/>
</dbReference>
<dbReference type="HAMAP" id="MF_01401">
    <property type="entry name" value="MsrA"/>
    <property type="match status" value="1"/>
</dbReference>
<feature type="active site" description="Nucleophile" evidence="6">
    <location>
        <position position="157"/>
    </location>
</feature>
<name>A0A956LZE0_UNCEI</name>
<protein>
    <recommendedName>
        <fullName evidence="6 7">Multifunctional fusion protein</fullName>
    </recommendedName>
    <domain>
        <recommendedName>
            <fullName evidence="7">Peptide methionine sulfoxide reductase MsrA</fullName>
            <shortName evidence="7">Protein-methionine-S-oxide reductase</shortName>
            <ecNumber evidence="7">1.8.4.11</ecNumber>
        </recommendedName>
        <alternativeName>
            <fullName evidence="7">Peptide-methionine (S)-S-oxide reductase</fullName>
            <shortName evidence="7">Peptide Met(O) reductase</shortName>
        </alternativeName>
    </domain>
    <domain>
        <recommendedName>
            <fullName evidence="6">Peptide methionine sulfoxide reductase MsrB</fullName>
            <ecNumber evidence="6">1.8.4.12</ecNumber>
        </recommendedName>
        <alternativeName>
            <fullName evidence="6">Peptide-methionine (R)-S-oxide reductase</fullName>
        </alternativeName>
    </domain>
</protein>
<feature type="domain" description="MsrB" evidence="8">
    <location>
        <begin position="46"/>
        <end position="168"/>
    </location>
</feature>
<comment type="catalytic activity">
    <reaction evidence="4 6">
        <text>L-methionyl-[protein] + [thioredoxin]-disulfide + H2O = L-methionyl-(R)-S-oxide-[protein] + [thioredoxin]-dithiol</text>
        <dbReference type="Rhea" id="RHEA:24164"/>
        <dbReference type="Rhea" id="RHEA-COMP:10698"/>
        <dbReference type="Rhea" id="RHEA-COMP:10700"/>
        <dbReference type="Rhea" id="RHEA-COMP:12313"/>
        <dbReference type="Rhea" id="RHEA-COMP:12314"/>
        <dbReference type="ChEBI" id="CHEBI:15377"/>
        <dbReference type="ChEBI" id="CHEBI:16044"/>
        <dbReference type="ChEBI" id="CHEBI:29950"/>
        <dbReference type="ChEBI" id="CHEBI:45764"/>
        <dbReference type="ChEBI" id="CHEBI:50058"/>
        <dbReference type="EC" id="1.8.4.12"/>
    </reaction>
</comment>
<reference evidence="9" key="2">
    <citation type="journal article" date="2021" name="Microbiome">
        <title>Successional dynamics and alternative stable states in a saline activated sludge microbial community over 9 years.</title>
        <authorList>
            <person name="Wang Y."/>
            <person name="Ye J."/>
            <person name="Ju F."/>
            <person name="Liu L."/>
            <person name="Boyd J.A."/>
            <person name="Deng Y."/>
            <person name="Parks D.H."/>
            <person name="Jiang X."/>
            <person name="Yin X."/>
            <person name="Woodcroft B.J."/>
            <person name="Tyson G.W."/>
            <person name="Hugenholtz P."/>
            <person name="Polz M.F."/>
            <person name="Zhang T."/>
        </authorList>
    </citation>
    <scope>NUCLEOTIDE SEQUENCE</scope>
    <source>
        <strain evidence="9">HKST-UBA01</strain>
    </source>
</reference>
<dbReference type="PROSITE" id="PS51790">
    <property type="entry name" value="MSRB"/>
    <property type="match status" value="1"/>
</dbReference>
<dbReference type="SUPFAM" id="SSF55068">
    <property type="entry name" value="Peptide methionine sulfoxide reductase"/>
    <property type="match status" value="1"/>
</dbReference>
<comment type="function">
    <text evidence="7">Has an important function as a repair enzyme for proteins that have been inactivated by oxidation. Catalyzes the reversible oxidation-reduction of methionine sulfoxide in proteins to methionine.</text>
</comment>
<comment type="catalytic activity">
    <reaction evidence="5 7">
        <text>[thioredoxin]-disulfide + L-methionine + H2O = L-methionine (S)-S-oxide + [thioredoxin]-dithiol</text>
        <dbReference type="Rhea" id="RHEA:19993"/>
        <dbReference type="Rhea" id="RHEA-COMP:10698"/>
        <dbReference type="Rhea" id="RHEA-COMP:10700"/>
        <dbReference type="ChEBI" id="CHEBI:15377"/>
        <dbReference type="ChEBI" id="CHEBI:29950"/>
        <dbReference type="ChEBI" id="CHEBI:50058"/>
        <dbReference type="ChEBI" id="CHEBI:57844"/>
        <dbReference type="ChEBI" id="CHEBI:58772"/>
        <dbReference type="EC" id="1.8.4.11"/>
    </reaction>
</comment>
<dbReference type="InterPro" id="IPR002569">
    <property type="entry name" value="Met_Sox_Rdtase_MsrA_dom"/>
</dbReference>
<dbReference type="PANTHER" id="PTHR43774:SF1">
    <property type="entry name" value="PEPTIDE METHIONINE SULFOXIDE REDUCTASE MSRA 2"/>
    <property type="match status" value="1"/>
</dbReference>
<dbReference type="Pfam" id="PF01641">
    <property type="entry name" value="SelR"/>
    <property type="match status" value="1"/>
</dbReference>
<evidence type="ECO:0000259" key="8">
    <source>
        <dbReference type="PROSITE" id="PS51790"/>
    </source>
</evidence>
<keyword evidence="1 6" id="KW-0560">Oxidoreductase</keyword>